<accession>A0A1I5PKZ5</accession>
<evidence type="ECO:0000256" key="3">
    <source>
        <dbReference type="ARBA" id="ARBA00023163"/>
    </source>
</evidence>
<sequence>MQPEPYLTDDVINEFSKTLELFDLSPSDSRLFTILFLNHQPMTLDEMSQTTGKSKTSVNTGIRNLSDLNLVNQVWKKGVRKDLYTTTEDLFQRFMHYYLDKWLSHTSIQKQSLSSIENKINARPQGELIETKVKQMLVFHERLEKAFIQLKSTCQQINDDSHIS</sequence>
<dbReference type="InterPro" id="IPR036390">
    <property type="entry name" value="WH_DNA-bd_sf"/>
</dbReference>
<dbReference type="SUPFAM" id="SSF46785">
    <property type="entry name" value="Winged helix' DNA-binding domain"/>
    <property type="match status" value="1"/>
</dbReference>
<dbReference type="OrthoDB" id="9800374at2"/>
<comment type="similarity">
    <text evidence="4">Belongs to the GbsR family.</text>
</comment>
<reference evidence="6 7" key="1">
    <citation type="submission" date="2016-10" db="EMBL/GenBank/DDBJ databases">
        <authorList>
            <person name="de Groot N.N."/>
        </authorList>
    </citation>
    <scope>NUCLEOTIDE SEQUENCE [LARGE SCALE GENOMIC DNA]</scope>
    <source>
        <strain evidence="6 7">DSM 17073</strain>
    </source>
</reference>
<gene>
    <name evidence="5" type="primary">yvaV</name>
    <name evidence="5" type="ORF">HHA03_20790</name>
    <name evidence="6" type="ORF">SAMN05421839_11539</name>
</gene>
<evidence type="ECO:0000313" key="5">
    <source>
        <dbReference type="EMBL" id="GEM02547.1"/>
    </source>
</evidence>
<keyword evidence="8" id="KW-1185">Reference proteome</keyword>
<dbReference type="RefSeq" id="WP_089831786.1">
    <property type="nucleotide sequence ID" value="NZ_BJWI01000043.1"/>
</dbReference>
<organism evidence="6 7">
    <name type="scientific">Halolactibacillus halophilus</name>
    <dbReference type="NCBI Taxonomy" id="306540"/>
    <lineage>
        <taxon>Bacteria</taxon>
        <taxon>Bacillati</taxon>
        <taxon>Bacillota</taxon>
        <taxon>Bacilli</taxon>
        <taxon>Bacillales</taxon>
        <taxon>Bacillaceae</taxon>
        <taxon>Halolactibacillus</taxon>
    </lineage>
</organism>
<reference evidence="5 8" key="2">
    <citation type="submission" date="2019-07" db="EMBL/GenBank/DDBJ databases">
        <title>Whole genome shotgun sequence of Halolactibacillus halophilus NBRC 100868.</title>
        <authorList>
            <person name="Hosoyama A."/>
            <person name="Uohara A."/>
            <person name="Ohji S."/>
            <person name="Ichikawa N."/>
        </authorList>
    </citation>
    <scope>NUCLEOTIDE SEQUENCE [LARGE SCALE GENOMIC DNA]</scope>
    <source>
        <strain evidence="5 8">NBRC 100868</strain>
    </source>
</reference>
<dbReference type="Gene3D" id="1.10.10.10">
    <property type="entry name" value="Winged helix-like DNA-binding domain superfamily/Winged helix DNA-binding domain"/>
    <property type="match status" value="1"/>
</dbReference>
<dbReference type="GO" id="GO:0003677">
    <property type="term" value="F:DNA binding"/>
    <property type="evidence" value="ECO:0007669"/>
    <property type="project" value="UniProtKB-UniRule"/>
</dbReference>
<evidence type="ECO:0000313" key="8">
    <source>
        <dbReference type="Proteomes" id="UP000321547"/>
    </source>
</evidence>
<dbReference type="PIRSF" id="PIRSF006707">
    <property type="entry name" value="MJ1563"/>
    <property type="match status" value="1"/>
</dbReference>
<keyword evidence="2 4" id="KW-0238">DNA-binding</keyword>
<evidence type="ECO:0000256" key="4">
    <source>
        <dbReference type="PIRNR" id="PIRNR006707"/>
    </source>
</evidence>
<evidence type="ECO:0000256" key="1">
    <source>
        <dbReference type="ARBA" id="ARBA00023015"/>
    </source>
</evidence>
<dbReference type="Proteomes" id="UP000321547">
    <property type="component" value="Unassembled WGS sequence"/>
</dbReference>
<evidence type="ECO:0000256" key="2">
    <source>
        <dbReference type="ARBA" id="ARBA00023125"/>
    </source>
</evidence>
<protein>
    <recommendedName>
        <fullName evidence="4">HTH-type transcriptional regulator</fullName>
    </recommendedName>
</protein>
<dbReference type="Proteomes" id="UP000242243">
    <property type="component" value="Unassembled WGS sequence"/>
</dbReference>
<dbReference type="EMBL" id="BJWI01000043">
    <property type="protein sequence ID" value="GEM02547.1"/>
    <property type="molecule type" value="Genomic_DNA"/>
</dbReference>
<dbReference type="InterPro" id="IPR052362">
    <property type="entry name" value="HTH-GbsR_regulator"/>
</dbReference>
<dbReference type="PANTHER" id="PTHR38465:SF1">
    <property type="entry name" value="HTH-TYPE TRANSCRIPTIONAL REGULATOR MJ1563-RELATED"/>
    <property type="match status" value="1"/>
</dbReference>
<dbReference type="STRING" id="306540.SAMN05421839_11539"/>
<evidence type="ECO:0000313" key="7">
    <source>
        <dbReference type="Proteomes" id="UP000242243"/>
    </source>
</evidence>
<name>A0A1I5PKZ5_9BACI</name>
<evidence type="ECO:0000313" key="6">
    <source>
        <dbReference type="EMBL" id="SFP34689.1"/>
    </source>
</evidence>
<dbReference type="InterPro" id="IPR036388">
    <property type="entry name" value="WH-like_DNA-bd_sf"/>
</dbReference>
<dbReference type="PANTHER" id="PTHR38465">
    <property type="entry name" value="HTH-TYPE TRANSCRIPTIONAL REGULATOR MJ1563-RELATED"/>
    <property type="match status" value="1"/>
</dbReference>
<proteinExistence type="inferred from homology"/>
<keyword evidence="1 4" id="KW-0805">Transcription regulation</keyword>
<dbReference type="EMBL" id="FOXC01000015">
    <property type="protein sequence ID" value="SFP34689.1"/>
    <property type="molecule type" value="Genomic_DNA"/>
</dbReference>
<dbReference type="InterPro" id="IPR026282">
    <property type="entry name" value="MJ1563"/>
</dbReference>
<dbReference type="AlphaFoldDB" id="A0A1I5PKZ5"/>
<keyword evidence="3 4" id="KW-0804">Transcription</keyword>